<keyword evidence="1" id="KW-1133">Transmembrane helix</keyword>
<evidence type="ECO:0000313" key="2">
    <source>
        <dbReference type="EMBL" id="PZR36183.1"/>
    </source>
</evidence>
<protein>
    <submittedName>
        <fullName evidence="2">Uncharacterized protein</fullName>
    </submittedName>
</protein>
<feature type="transmembrane region" description="Helical" evidence="1">
    <location>
        <begin position="12"/>
        <end position="28"/>
    </location>
</feature>
<gene>
    <name evidence="2" type="ORF">DI526_04300</name>
</gene>
<reference evidence="2 3" key="1">
    <citation type="submission" date="2017-08" db="EMBL/GenBank/DDBJ databases">
        <title>Infants hospitalized years apart are colonized by the same room-sourced microbial strains.</title>
        <authorList>
            <person name="Brooks B."/>
            <person name="Olm M.R."/>
            <person name="Firek B.A."/>
            <person name="Baker R."/>
            <person name="Thomas B.C."/>
            <person name="Morowitz M.J."/>
            <person name="Banfield J.F."/>
        </authorList>
    </citation>
    <scope>NUCLEOTIDE SEQUENCE [LARGE SCALE GENOMIC DNA]</scope>
    <source>
        <strain evidence="2">S2_003_000_R2_4</strain>
    </source>
</reference>
<comment type="caution">
    <text evidence="2">The sequence shown here is derived from an EMBL/GenBank/DDBJ whole genome shotgun (WGS) entry which is preliminary data.</text>
</comment>
<sequence>MAYELFRDFWWLMFPMSFMALGALRAWLNYRARREVISTLRDLAAKGQEPSAALLAQLSR</sequence>
<dbReference type="AlphaFoldDB" id="A0A2W5VE70"/>
<evidence type="ECO:0000256" key="1">
    <source>
        <dbReference type="SAM" id="Phobius"/>
    </source>
</evidence>
<keyword evidence="1" id="KW-0812">Transmembrane</keyword>
<accession>A0A2W5VE70</accession>
<dbReference type="RefSeq" id="WP_304274479.1">
    <property type="nucleotide sequence ID" value="NZ_QFQZ01000008.1"/>
</dbReference>
<keyword evidence="1" id="KW-0472">Membrane</keyword>
<proteinExistence type="predicted"/>
<organism evidence="2 3">
    <name type="scientific">Caulobacter segnis</name>
    <dbReference type="NCBI Taxonomy" id="88688"/>
    <lineage>
        <taxon>Bacteria</taxon>
        <taxon>Pseudomonadati</taxon>
        <taxon>Pseudomonadota</taxon>
        <taxon>Alphaproteobacteria</taxon>
        <taxon>Caulobacterales</taxon>
        <taxon>Caulobacteraceae</taxon>
        <taxon>Caulobacter</taxon>
    </lineage>
</organism>
<evidence type="ECO:0000313" key="3">
    <source>
        <dbReference type="Proteomes" id="UP000249393"/>
    </source>
</evidence>
<name>A0A2W5VE70_9CAUL</name>
<dbReference type="EMBL" id="QFQZ01000008">
    <property type="protein sequence ID" value="PZR36183.1"/>
    <property type="molecule type" value="Genomic_DNA"/>
</dbReference>
<dbReference type="Proteomes" id="UP000249393">
    <property type="component" value="Unassembled WGS sequence"/>
</dbReference>